<proteinExistence type="predicted"/>
<evidence type="ECO:0000313" key="1">
    <source>
        <dbReference type="EMBL" id="GBO33521.1"/>
    </source>
</evidence>
<comment type="caution">
    <text evidence="1">The sequence shown here is derived from an EMBL/GenBank/DDBJ whole genome shotgun (WGS) entry which is preliminary data.</text>
</comment>
<accession>A0A4Y2W9E8</accession>
<dbReference type="AlphaFoldDB" id="A0A4Y2W9E8"/>
<reference evidence="1 2" key="1">
    <citation type="journal article" date="2019" name="Sci. Rep.">
        <title>Orb-weaving spider Araneus ventricosus genome elucidates the spidroin gene catalogue.</title>
        <authorList>
            <person name="Kono N."/>
            <person name="Nakamura H."/>
            <person name="Ohtoshi R."/>
            <person name="Moran D.A.P."/>
            <person name="Shinohara A."/>
            <person name="Yoshida Y."/>
            <person name="Fujiwara M."/>
            <person name="Mori M."/>
            <person name="Tomita M."/>
            <person name="Arakawa K."/>
        </authorList>
    </citation>
    <scope>NUCLEOTIDE SEQUENCE [LARGE SCALE GENOMIC DNA]</scope>
</reference>
<evidence type="ECO:0000313" key="2">
    <source>
        <dbReference type="Proteomes" id="UP000499080"/>
    </source>
</evidence>
<dbReference type="Proteomes" id="UP000499080">
    <property type="component" value="Unassembled WGS sequence"/>
</dbReference>
<name>A0A4Y2W9E8_ARAVE</name>
<gene>
    <name evidence="1" type="ORF">AVEN_188638_1</name>
</gene>
<organism evidence="1 2">
    <name type="scientific">Araneus ventricosus</name>
    <name type="common">Orbweaver spider</name>
    <name type="synonym">Epeira ventricosa</name>
    <dbReference type="NCBI Taxonomy" id="182803"/>
    <lineage>
        <taxon>Eukaryota</taxon>
        <taxon>Metazoa</taxon>
        <taxon>Ecdysozoa</taxon>
        <taxon>Arthropoda</taxon>
        <taxon>Chelicerata</taxon>
        <taxon>Arachnida</taxon>
        <taxon>Araneae</taxon>
        <taxon>Araneomorphae</taxon>
        <taxon>Entelegynae</taxon>
        <taxon>Araneoidea</taxon>
        <taxon>Araneidae</taxon>
        <taxon>Araneus</taxon>
    </lineage>
</organism>
<sequence>MKPGIFQAARMVGNTMSQHQRLLWHRVLYYLRYGNDHRPPDVDSFCLEWWVFRQAAKFQVHLSSLPPGGGSVQSAQRQAFRSTVADGGARRVGLEIPSSAGWRHVAANQRNL</sequence>
<keyword evidence="2" id="KW-1185">Reference proteome</keyword>
<protein>
    <submittedName>
        <fullName evidence="1">Uncharacterized protein</fullName>
    </submittedName>
</protein>
<dbReference type="EMBL" id="BGPR01057115">
    <property type="protein sequence ID" value="GBO33521.1"/>
    <property type="molecule type" value="Genomic_DNA"/>
</dbReference>